<dbReference type="InterPro" id="IPR001878">
    <property type="entry name" value="Znf_CCHC"/>
</dbReference>
<reference evidence="3 4" key="1">
    <citation type="journal article" date="2021" name="Comput. Struct. Biotechnol. J.">
        <title>De novo genome assembly of the potent medicinal plant Rehmannia glutinosa using nanopore technology.</title>
        <authorList>
            <person name="Ma L."/>
            <person name="Dong C."/>
            <person name="Song C."/>
            <person name="Wang X."/>
            <person name="Zheng X."/>
            <person name="Niu Y."/>
            <person name="Chen S."/>
            <person name="Feng W."/>
        </authorList>
    </citation>
    <scope>NUCLEOTIDE SEQUENCE [LARGE SCALE GENOMIC DNA]</scope>
    <source>
        <strain evidence="3">DH-2019</strain>
    </source>
</reference>
<dbReference type="EMBL" id="JABTTQ020001533">
    <property type="protein sequence ID" value="KAK6130905.1"/>
    <property type="molecule type" value="Genomic_DNA"/>
</dbReference>
<dbReference type="PROSITE" id="PS50158">
    <property type="entry name" value="ZF_CCHC"/>
    <property type="match status" value="1"/>
</dbReference>
<evidence type="ECO:0000256" key="1">
    <source>
        <dbReference type="PROSITE-ProRule" id="PRU00047"/>
    </source>
</evidence>
<protein>
    <recommendedName>
        <fullName evidence="2">CCHC-type domain-containing protein</fullName>
    </recommendedName>
</protein>
<proteinExistence type="predicted"/>
<sequence>MGCATMETDVVEGLKKFSLREEELVGVVLDDNDVAKRVHESKLSLFGKIHGSKRANFVGFKNTLQGIWTTKKSILVREVGFNMFQFVFQSEEDKIRVMNNRVWTFDNQYLLLKEWEKYKDEKESEFDSVNLCIQIWNLTNHWISTETGLKIGKLFDEVRDLMIPEFGSIKGRFIKMLVPVKLNKPLLRGSDIELGGNKLWVDFKYENLTGVCYYCGIVGHMERGCQVRKDDLKNNNLNEGQFGDWLKAEDGLFGNKRATIYGERKEHQVSSMQIGGASTSQKEQTIKAVEKPSLYSIPADSLRSGAPLGEITNLRDEVASKARKNMKYRAGIKGKWSELGKSNRTVKL</sequence>
<dbReference type="InterPro" id="IPR025558">
    <property type="entry name" value="DUF4283"/>
</dbReference>
<accession>A0ABR0V8Y0</accession>
<dbReference type="Proteomes" id="UP001318860">
    <property type="component" value="Unassembled WGS sequence"/>
</dbReference>
<dbReference type="InterPro" id="IPR040256">
    <property type="entry name" value="At4g02000-like"/>
</dbReference>
<dbReference type="Pfam" id="PF14392">
    <property type="entry name" value="zf-CCHC_4"/>
    <property type="match status" value="1"/>
</dbReference>
<name>A0ABR0V8Y0_REHGL</name>
<keyword evidence="1" id="KW-0479">Metal-binding</keyword>
<dbReference type="PANTHER" id="PTHR31286:SF178">
    <property type="entry name" value="DUF4283 DOMAIN-CONTAINING PROTEIN"/>
    <property type="match status" value="1"/>
</dbReference>
<organism evidence="3 4">
    <name type="scientific">Rehmannia glutinosa</name>
    <name type="common">Chinese foxglove</name>
    <dbReference type="NCBI Taxonomy" id="99300"/>
    <lineage>
        <taxon>Eukaryota</taxon>
        <taxon>Viridiplantae</taxon>
        <taxon>Streptophyta</taxon>
        <taxon>Embryophyta</taxon>
        <taxon>Tracheophyta</taxon>
        <taxon>Spermatophyta</taxon>
        <taxon>Magnoliopsida</taxon>
        <taxon>eudicotyledons</taxon>
        <taxon>Gunneridae</taxon>
        <taxon>Pentapetalae</taxon>
        <taxon>asterids</taxon>
        <taxon>lamiids</taxon>
        <taxon>Lamiales</taxon>
        <taxon>Orobanchaceae</taxon>
        <taxon>Rehmannieae</taxon>
        <taxon>Rehmannia</taxon>
    </lineage>
</organism>
<dbReference type="Pfam" id="PF14111">
    <property type="entry name" value="DUF4283"/>
    <property type="match status" value="1"/>
</dbReference>
<evidence type="ECO:0000313" key="4">
    <source>
        <dbReference type="Proteomes" id="UP001318860"/>
    </source>
</evidence>
<keyword evidence="4" id="KW-1185">Reference proteome</keyword>
<feature type="domain" description="CCHC-type" evidence="2">
    <location>
        <begin position="212"/>
        <end position="225"/>
    </location>
</feature>
<keyword evidence="1" id="KW-0862">Zinc</keyword>
<evidence type="ECO:0000259" key="2">
    <source>
        <dbReference type="PROSITE" id="PS50158"/>
    </source>
</evidence>
<dbReference type="PANTHER" id="PTHR31286">
    <property type="entry name" value="GLYCINE-RICH CELL WALL STRUCTURAL PROTEIN 1.8-LIKE"/>
    <property type="match status" value="1"/>
</dbReference>
<gene>
    <name evidence="3" type="ORF">DH2020_035350</name>
</gene>
<evidence type="ECO:0000313" key="3">
    <source>
        <dbReference type="EMBL" id="KAK6130905.1"/>
    </source>
</evidence>
<keyword evidence="1" id="KW-0863">Zinc-finger</keyword>
<comment type="caution">
    <text evidence="3">The sequence shown here is derived from an EMBL/GenBank/DDBJ whole genome shotgun (WGS) entry which is preliminary data.</text>
</comment>
<dbReference type="InterPro" id="IPR025836">
    <property type="entry name" value="Zn_knuckle_CX2CX4HX4C"/>
</dbReference>